<protein>
    <submittedName>
        <fullName evidence="1">Uncharacterized protein</fullName>
    </submittedName>
</protein>
<comment type="caution">
    <text evidence="1">The sequence shown here is derived from an EMBL/GenBank/DDBJ whole genome shotgun (WGS) entry which is preliminary data.</text>
</comment>
<dbReference type="EMBL" id="AWGJ01000006">
    <property type="protein sequence ID" value="ODN78922.1"/>
    <property type="molecule type" value="Genomic_DNA"/>
</dbReference>
<dbReference type="RefSeq" id="XP_018993968.1">
    <property type="nucleotide sequence ID" value="XM_019138531.1"/>
</dbReference>
<dbReference type="Proteomes" id="UP000094065">
    <property type="component" value="Unassembled WGS sequence"/>
</dbReference>
<evidence type="ECO:0000313" key="2">
    <source>
        <dbReference type="Proteomes" id="UP000094065"/>
    </source>
</evidence>
<dbReference type="GeneID" id="30155754"/>
<accession>A0A1E3HRJ1</accession>
<dbReference type="AlphaFoldDB" id="A0A1E3HRJ1"/>
<evidence type="ECO:0000313" key="1">
    <source>
        <dbReference type="EMBL" id="ODN78922.1"/>
    </source>
</evidence>
<sequence>MVAFGCVPLPRAQNPVVTTDEGEPLILPPLKFDGHKAAADRHSSQIFMADGDVVLARRLYHASYQVFHLEASQGTLDTLRAGTLLIKFASLLGYRLEASSLVSYIVRKAQIQS</sequence>
<reference evidence="1 2" key="1">
    <citation type="submission" date="2016-06" db="EMBL/GenBank/DDBJ databases">
        <title>Evolution of pathogenesis and genome organization in the Tremellales.</title>
        <authorList>
            <person name="Cuomo C."/>
            <person name="Litvintseva A."/>
            <person name="Heitman J."/>
            <person name="Chen Y."/>
            <person name="Sun S."/>
            <person name="Springer D."/>
            <person name="Dromer F."/>
            <person name="Young S."/>
            <person name="Zeng Q."/>
            <person name="Chapman S."/>
            <person name="Gujja S."/>
            <person name="Saif S."/>
            <person name="Birren B."/>
        </authorList>
    </citation>
    <scope>NUCLEOTIDE SEQUENCE [LARGE SCALE GENOMIC DNA]</scope>
    <source>
        <strain evidence="1 2">CBS 6039</strain>
    </source>
</reference>
<keyword evidence="2" id="KW-1185">Reference proteome</keyword>
<dbReference type="OrthoDB" id="10278266at2759"/>
<organism evidence="1 2">
    <name type="scientific">Cryptococcus amylolentus CBS 6039</name>
    <dbReference type="NCBI Taxonomy" id="1295533"/>
    <lineage>
        <taxon>Eukaryota</taxon>
        <taxon>Fungi</taxon>
        <taxon>Dikarya</taxon>
        <taxon>Basidiomycota</taxon>
        <taxon>Agaricomycotina</taxon>
        <taxon>Tremellomycetes</taxon>
        <taxon>Tremellales</taxon>
        <taxon>Cryptococcaceae</taxon>
        <taxon>Cryptococcus</taxon>
    </lineage>
</organism>
<name>A0A1E3HRJ1_9TREE</name>
<proteinExistence type="predicted"/>
<gene>
    <name evidence="1" type="ORF">L202_04445</name>
</gene>